<dbReference type="InterPro" id="IPR004827">
    <property type="entry name" value="bZIP"/>
</dbReference>
<keyword evidence="7" id="KW-1185">Reference proteome</keyword>
<dbReference type="PANTHER" id="PTHR11988">
    <property type="entry name" value="THYROTROPH EMBRYONIC FACTOR RELATED"/>
    <property type="match status" value="1"/>
</dbReference>
<keyword evidence="2" id="KW-0805">Transcription regulation</keyword>
<keyword evidence="3" id="KW-0238">DNA-binding</keyword>
<dbReference type="Proteomes" id="UP001152795">
    <property type="component" value="Unassembled WGS sequence"/>
</dbReference>
<reference evidence="6" key="1">
    <citation type="submission" date="2020-04" db="EMBL/GenBank/DDBJ databases">
        <authorList>
            <person name="Alioto T."/>
            <person name="Alioto T."/>
            <person name="Gomez Garrido J."/>
        </authorList>
    </citation>
    <scope>NUCLEOTIDE SEQUENCE</scope>
    <source>
        <strain evidence="6">A484AB</strain>
    </source>
</reference>
<comment type="caution">
    <text evidence="6">The sequence shown here is derived from an EMBL/GenBank/DDBJ whole genome shotgun (WGS) entry which is preliminary data.</text>
</comment>
<dbReference type="PANTHER" id="PTHR11988:SF27">
    <property type="entry name" value="GH27708P"/>
    <property type="match status" value="1"/>
</dbReference>
<evidence type="ECO:0000256" key="4">
    <source>
        <dbReference type="ARBA" id="ARBA00023163"/>
    </source>
</evidence>
<sequence length="200" mass="23500">MEEDFLLIGNELCGISESNDSTDGSLDGSDGDLDVFAAFKGTELDDIFNACPGFGIRSDTFEQNQCMYSREDYVPHCKPKTRSNNKVSAKNEPGYLTERIHWNYRQKRVNYDPRPISKRSRKRSIPEEMKDDAYWKKRCQNTERARKSREARRVKEIEVLQKVKTLEEDKLELQQQVDSLKEQVKLLNERLMQREHTNFI</sequence>
<evidence type="ECO:0000256" key="1">
    <source>
        <dbReference type="ARBA" id="ARBA00004123"/>
    </source>
</evidence>
<dbReference type="Pfam" id="PF07716">
    <property type="entry name" value="bZIP_2"/>
    <property type="match status" value="1"/>
</dbReference>
<keyword evidence="5" id="KW-0539">Nucleus</keyword>
<dbReference type="InterPro" id="IPR046347">
    <property type="entry name" value="bZIP_sf"/>
</dbReference>
<evidence type="ECO:0000256" key="3">
    <source>
        <dbReference type="ARBA" id="ARBA00023125"/>
    </source>
</evidence>
<dbReference type="PROSITE" id="PS50217">
    <property type="entry name" value="BZIP"/>
    <property type="match status" value="1"/>
</dbReference>
<gene>
    <name evidence="6" type="ORF">PACLA_8A070755</name>
</gene>
<dbReference type="GO" id="GO:0000978">
    <property type="term" value="F:RNA polymerase II cis-regulatory region sequence-specific DNA binding"/>
    <property type="evidence" value="ECO:0007669"/>
    <property type="project" value="TreeGrafter"/>
</dbReference>
<dbReference type="Gene3D" id="1.20.5.170">
    <property type="match status" value="1"/>
</dbReference>
<organism evidence="6 7">
    <name type="scientific">Paramuricea clavata</name>
    <name type="common">Red gorgonian</name>
    <name type="synonym">Violescent sea-whip</name>
    <dbReference type="NCBI Taxonomy" id="317549"/>
    <lineage>
        <taxon>Eukaryota</taxon>
        <taxon>Metazoa</taxon>
        <taxon>Cnidaria</taxon>
        <taxon>Anthozoa</taxon>
        <taxon>Octocorallia</taxon>
        <taxon>Malacalcyonacea</taxon>
        <taxon>Plexauridae</taxon>
        <taxon>Paramuricea</taxon>
    </lineage>
</organism>
<evidence type="ECO:0000313" key="6">
    <source>
        <dbReference type="EMBL" id="CAB3999764.1"/>
    </source>
</evidence>
<name>A0A6S7H502_PARCT</name>
<comment type="subcellular location">
    <subcellularLocation>
        <location evidence="1">Nucleus</location>
    </subcellularLocation>
</comment>
<evidence type="ECO:0000313" key="7">
    <source>
        <dbReference type="Proteomes" id="UP001152795"/>
    </source>
</evidence>
<dbReference type="AlphaFoldDB" id="A0A6S7H502"/>
<dbReference type="InterPro" id="IPR040223">
    <property type="entry name" value="PAR_bZIP"/>
</dbReference>
<dbReference type="GO" id="GO:0000981">
    <property type="term" value="F:DNA-binding transcription factor activity, RNA polymerase II-specific"/>
    <property type="evidence" value="ECO:0007669"/>
    <property type="project" value="TreeGrafter"/>
</dbReference>
<protein>
    <submittedName>
        <fullName evidence="6">Hepatic leukemia factor isoform X4</fullName>
    </submittedName>
</protein>
<dbReference type="SUPFAM" id="SSF57959">
    <property type="entry name" value="Leucine zipper domain"/>
    <property type="match status" value="1"/>
</dbReference>
<dbReference type="EMBL" id="CACRXK020003665">
    <property type="protein sequence ID" value="CAB3999764.1"/>
    <property type="molecule type" value="Genomic_DNA"/>
</dbReference>
<proteinExistence type="predicted"/>
<accession>A0A6S7H502</accession>
<keyword evidence="4" id="KW-0804">Transcription</keyword>
<evidence type="ECO:0000256" key="2">
    <source>
        <dbReference type="ARBA" id="ARBA00023015"/>
    </source>
</evidence>
<dbReference type="OrthoDB" id="6022300at2759"/>
<dbReference type="GO" id="GO:0005634">
    <property type="term" value="C:nucleus"/>
    <property type="evidence" value="ECO:0007669"/>
    <property type="project" value="UniProtKB-SubCell"/>
</dbReference>
<dbReference type="CDD" id="cd14695">
    <property type="entry name" value="bZIP_HLF"/>
    <property type="match status" value="1"/>
</dbReference>
<evidence type="ECO:0000256" key="5">
    <source>
        <dbReference type="ARBA" id="ARBA00023242"/>
    </source>
</evidence>